<dbReference type="AlphaFoldDB" id="A0AA41QCR9"/>
<sequence>MVLLAENEAASPFPPPSARPPRRRRRLRRAVVAVVTTVVLGGAAAYGVSLGLRQLDEAGPATERCSAVLDGITWYLSPAQADNAALITGIAQQRALPARAATIGLATAMQESKLVNIEHGDRDSLGLFQQRPSQGWGTPEQVLDPVFSTNAFYDGLVKVDGYEAMEITVAAQAVQRSAYPDAYAKHEIRSRAWASALTGNTPEVLTCELAGVPEEEALPVDQARSVLVGRLGRDLGLAPVTAAAGEAATASGDGTVVTVDAAPLTADDPARGAWATAQWAVATAATTHVVEVRVADRVWTRDEAAWAAADDALPAGTVTITLTTASEG</sequence>
<keyword evidence="2" id="KW-0812">Transmembrane</keyword>
<evidence type="ECO:0000256" key="2">
    <source>
        <dbReference type="SAM" id="Phobius"/>
    </source>
</evidence>
<feature type="region of interest" description="Disordered" evidence="1">
    <location>
        <begin position="1"/>
        <end position="25"/>
    </location>
</feature>
<gene>
    <name evidence="3" type="ORF">L1785_04485</name>
</gene>
<organism evidence="3 4">
    <name type="scientific">Antribacter soli</name>
    <dbReference type="NCBI Taxonomy" id="2910976"/>
    <lineage>
        <taxon>Bacteria</taxon>
        <taxon>Bacillati</taxon>
        <taxon>Actinomycetota</taxon>
        <taxon>Actinomycetes</taxon>
        <taxon>Micrococcales</taxon>
        <taxon>Promicromonosporaceae</taxon>
        <taxon>Antribacter</taxon>
    </lineage>
</organism>
<keyword evidence="4" id="KW-1185">Reference proteome</keyword>
<keyword evidence="2" id="KW-0472">Membrane</keyword>
<comment type="caution">
    <text evidence="3">The sequence shown here is derived from an EMBL/GenBank/DDBJ whole genome shotgun (WGS) entry which is preliminary data.</text>
</comment>
<protein>
    <recommendedName>
        <fullName evidence="5">Heavy metal transporter</fullName>
    </recommendedName>
</protein>
<reference evidence="3" key="1">
    <citation type="submission" date="2022-01" db="EMBL/GenBank/DDBJ databases">
        <title>Antribacter sp. nov., isolated from Guizhou of China.</title>
        <authorList>
            <person name="Chengliang C."/>
            <person name="Ya Z."/>
        </authorList>
    </citation>
    <scope>NUCLEOTIDE SEQUENCE</scope>
    <source>
        <strain evidence="3">KLBMP 9083</strain>
    </source>
</reference>
<feature type="transmembrane region" description="Helical" evidence="2">
    <location>
        <begin position="30"/>
        <end position="52"/>
    </location>
</feature>
<keyword evidence="2" id="KW-1133">Transmembrane helix</keyword>
<dbReference type="EMBL" id="JAKGSG010000018">
    <property type="protein sequence ID" value="MCF4120231.1"/>
    <property type="molecule type" value="Genomic_DNA"/>
</dbReference>
<name>A0AA41QCR9_9MICO</name>
<evidence type="ECO:0000313" key="3">
    <source>
        <dbReference type="EMBL" id="MCF4120231.1"/>
    </source>
</evidence>
<evidence type="ECO:0008006" key="5">
    <source>
        <dbReference type="Google" id="ProtNLM"/>
    </source>
</evidence>
<evidence type="ECO:0000313" key="4">
    <source>
        <dbReference type="Proteomes" id="UP001165405"/>
    </source>
</evidence>
<evidence type="ECO:0000256" key="1">
    <source>
        <dbReference type="SAM" id="MobiDB-lite"/>
    </source>
</evidence>
<accession>A0AA41QCR9</accession>
<dbReference type="Proteomes" id="UP001165405">
    <property type="component" value="Unassembled WGS sequence"/>
</dbReference>
<proteinExistence type="predicted"/>